<dbReference type="AlphaFoldDB" id="A0A443HZD1"/>
<organism evidence="2 3">
    <name type="scientific">Byssochlamys spectabilis</name>
    <name type="common">Paecilomyces variotii</name>
    <dbReference type="NCBI Taxonomy" id="264951"/>
    <lineage>
        <taxon>Eukaryota</taxon>
        <taxon>Fungi</taxon>
        <taxon>Dikarya</taxon>
        <taxon>Ascomycota</taxon>
        <taxon>Pezizomycotina</taxon>
        <taxon>Eurotiomycetes</taxon>
        <taxon>Eurotiomycetidae</taxon>
        <taxon>Eurotiales</taxon>
        <taxon>Thermoascaceae</taxon>
        <taxon>Paecilomyces</taxon>
    </lineage>
</organism>
<evidence type="ECO:0000256" key="1">
    <source>
        <dbReference type="SAM" id="MobiDB-lite"/>
    </source>
</evidence>
<dbReference type="GeneID" id="39599590"/>
<feature type="compositionally biased region" description="Basic and acidic residues" evidence="1">
    <location>
        <begin position="23"/>
        <end position="39"/>
    </location>
</feature>
<sequence>MAPSTRKRTKPAKAKSSQKKQKKEKEQDQSRDNVSHDASDADSWSLSSGLSDWASLGQPEEAREMIASLQNILESAENKDDFWESFESSVKKDEKRLLGIIDGYKKLFETEDEEFNSQFAQLMAAALAPTGVEPSLSTDILPGDCTPENHPLYALSRSLVDRSKTLAHEYDKLSQYASNLKLPEDPRPVIEKDYEEVRRIIAAGRRASEAQIEKSLASNEKGKKGRRGQTSALVGGDMGIKDKVFEEDVHLQAMLKMGREELEKGDDSRGKKKIYGWGKAVTRAQKAMKALVKVLPNEDRERY</sequence>
<evidence type="ECO:0000313" key="2">
    <source>
        <dbReference type="EMBL" id="RWQ97123.1"/>
    </source>
</evidence>
<gene>
    <name evidence="2" type="ORF">C8Q69DRAFT_462421</name>
</gene>
<feature type="region of interest" description="Disordered" evidence="1">
    <location>
        <begin position="211"/>
        <end position="233"/>
    </location>
</feature>
<reference evidence="2 3" key="1">
    <citation type="journal article" date="2018" name="Front. Microbiol.">
        <title>Genomic and genetic insights into a cosmopolitan fungus, Paecilomyces variotii (Eurotiales).</title>
        <authorList>
            <person name="Urquhart A.S."/>
            <person name="Mondo S.J."/>
            <person name="Makela M.R."/>
            <person name="Hane J.K."/>
            <person name="Wiebenga A."/>
            <person name="He G."/>
            <person name="Mihaltcheva S."/>
            <person name="Pangilinan J."/>
            <person name="Lipzen A."/>
            <person name="Barry K."/>
            <person name="de Vries R.P."/>
            <person name="Grigoriev I.V."/>
            <person name="Idnurm A."/>
        </authorList>
    </citation>
    <scope>NUCLEOTIDE SEQUENCE [LARGE SCALE GENOMIC DNA]</scope>
    <source>
        <strain evidence="2 3">CBS 101075</strain>
    </source>
</reference>
<feature type="region of interest" description="Disordered" evidence="1">
    <location>
        <begin position="1"/>
        <end position="56"/>
    </location>
</feature>
<feature type="compositionally biased region" description="Basic residues" evidence="1">
    <location>
        <begin position="1"/>
        <end position="22"/>
    </location>
</feature>
<proteinExistence type="predicted"/>
<evidence type="ECO:0000313" key="3">
    <source>
        <dbReference type="Proteomes" id="UP000283841"/>
    </source>
</evidence>
<dbReference type="RefSeq" id="XP_028486768.1">
    <property type="nucleotide sequence ID" value="XM_028630313.1"/>
</dbReference>
<dbReference type="Proteomes" id="UP000283841">
    <property type="component" value="Unassembled WGS sequence"/>
</dbReference>
<keyword evidence="3" id="KW-1185">Reference proteome</keyword>
<accession>A0A443HZD1</accession>
<comment type="caution">
    <text evidence="2">The sequence shown here is derived from an EMBL/GenBank/DDBJ whole genome shotgun (WGS) entry which is preliminary data.</text>
</comment>
<name>A0A443HZD1_BYSSP</name>
<feature type="compositionally biased region" description="Low complexity" evidence="1">
    <location>
        <begin position="41"/>
        <end position="56"/>
    </location>
</feature>
<dbReference type="VEuPathDB" id="FungiDB:C8Q69DRAFT_462421"/>
<protein>
    <submittedName>
        <fullName evidence="2">Uncharacterized protein</fullName>
    </submittedName>
</protein>
<dbReference type="EMBL" id="RCNU01000003">
    <property type="protein sequence ID" value="RWQ97123.1"/>
    <property type="molecule type" value="Genomic_DNA"/>
</dbReference>
<dbReference type="STRING" id="264951.A0A443HZD1"/>